<dbReference type="Pfam" id="PF01618">
    <property type="entry name" value="MotA_ExbB"/>
    <property type="match status" value="1"/>
</dbReference>
<evidence type="ECO:0000256" key="8">
    <source>
        <dbReference type="RuleBase" id="RU004057"/>
    </source>
</evidence>
<evidence type="ECO:0000256" key="5">
    <source>
        <dbReference type="ARBA" id="ARBA00022927"/>
    </source>
</evidence>
<keyword evidence="7 9" id="KW-0472">Membrane</keyword>
<evidence type="ECO:0000313" key="11">
    <source>
        <dbReference type="EMBL" id="SDI81373.1"/>
    </source>
</evidence>
<gene>
    <name evidence="11" type="ORF">SAMN04488540_103170</name>
</gene>
<dbReference type="OrthoDB" id="5916588at2"/>
<keyword evidence="4 9" id="KW-0812">Transmembrane</keyword>
<name>A0A1G8NMF6_9GAMM</name>
<dbReference type="AlphaFoldDB" id="A0A1G8NMF6"/>
<feature type="transmembrane region" description="Helical" evidence="9">
    <location>
        <begin position="12"/>
        <end position="30"/>
    </location>
</feature>
<dbReference type="InterPro" id="IPR002898">
    <property type="entry name" value="MotA_ExbB_proton_chnl"/>
</dbReference>
<keyword evidence="5 8" id="KW-0653">Protein transport</keyword>
<feature type="domain" description="MotA/TolQ/ExbB proton channel" evidence="10">
    <location>
        <begin position="69"/>
        <end position="189"/>
    </location>
</feature>
<reference evidence="12" key="1">
    <citation type="submission" date="2016-10" db="EMBL/GenBank/DDBJ databases">
        <authorList>
            <person name="Varghese N."/>
            <person name="Submissions S."/>
        </authorList>
    </citation>
    <scope>NUCLEOTIDE SEQUENCE [LARGE SCALE GENOMIC DNA]</scope>
    <source>
        <strain evidence="12">DSM 23317</strain>
    </source>
</reference>
<evidence type="ECO:0000256" key="4">
    <source>
        <dbReference type="ARBA" id="ARBA00022692"/>
    </source>
</evidence>
<keyword evidence="3" id="KW-1003">Cell membrane</keyword>
<dbReference type="PANTHER" id="PTHR30625:SF15">
    <property type="entry name" value="BIOPOLYMER TRANSPORT PROTEIN EXBB"/>
    <property type="match status" value="1"/>
</dbReference>
<evidence type="ECO:0000256" key="2">
    <source>
        <dbReference type="ARBA" id="ARBA00022448"/>
    </source>
</evidence>
<keyword evidence="6 9" id="KW-1133">Transmembrane helix</keyword>
<dbReference type="GO" id="GO:0017038">
    <property type="term" value="P:protein import"/>
    <property type="evidence" value="ECO:0007669"/>
    <property type="project" value="TreeGrafter"/>
</dbReference>
<accession>A0A1G8NMF6</accession>
<comment type="similarity">
    <text evidence="8">Belongs to the exbB/tolQ family.</text>
</comment>
<proteinExistence type="inferred from homology"/>
<feature type="transmembrane region" description="Helical" evidence="9">
    <location>
        <begin position="111"/>
        <end position="136"/>
    </location>
</feature>
<organism evidence="11 12">
    <name type="scientific">Ferrimonas sediminum</name>
    <dbReference type="NCBI Taxonomy" id="718193"/>
    <lineage>
        <taxon>Bacteria</taxon>
        <taxon>Pseudomonadati</taxon>
        <taxon>Pseudomonadota</taxon>
        <taxon>Gammaproteobacteria</taxon>
        <taxon>Alteromonadales</taxon>
        <taxon>Ferrimonadaceae</taxon>
        <taxon>Ferrimonas</taxon>
    </lineage>
</organism>
<keyword evidence="2 8" id="KW-0813">Transport</keyword>
<dbReference type="GO" id="GO:0005886">
    <property type="term" value="C:plasma membrane"/>
    <property type="evidence" value="ECO:0007669"/>
    <property type="project" value="UniProtKB-SubCell"/>
</dbReference>
<dbReference type="EMBL" id="FNEM01000003">
    <property type="protein sequence ID" value="SDI81373.1"/>
    <property type="molecule type" value="Genomic_DNA"/>
</dbReference>
<dbReference type="RefSeq" id="WP_090363081.1">
    <property type="nucleotide sequence ID" value="NZ_FNEM01000003.1"/>
</dbReference>
<dbReference type="PANTHER" id="PTHR30625">
    <property type="entry name" value="PROTEIN TOLQ"/>
    <property type="match status" value="1"/>
</dbReference>
<evidence type="ECO:0000256" key="9">
    <source>
        <dbReference type="SAM" id="Phobius"/>
    </source>
</evidence>
<evidence type="ECO:0000256" key="3">
    <source>
        <dbReference type="ARBA" id="ARBA00022475"/>
    </source>
</evidence>
<evidence type="ECO:0000256" key="7">
    <source>
        <dbReference type="ARBA" id="ARBA00023136"/>
    </source>
</evidence>
<protein>
    <submittedName>
        <fullName evidence="11">Outer membrane transport energization protein ExbB</fullName>
    </submittedName>
</protein>
<evidence type="ECO:0000259" key="10">
    <source>
        <dbReference type="Pfam" id="PF01618"/>
    </source>
</evidence>
<evidence type="ECO:0000313" key="12">
    <source>
        <dbReference type="Proteomes" id="UP000199527"/>
    </source>
</evidence>
<dbReference type="InterPro" id="IPR050790">
    <property type="entry name" value="ExbB/TolQ_transport"/>
</dbReference>
<sequence>MAPFETYLNNLGVMAWPLLCCLTLTLIILIERLANVAINAPWRDHWLRQLDCQSPLDCPALEQRLNGRRSLLSRGTQMLLSHANQDKALREEIAGLWLLKQKRRLMAGLKVLMVIGIISPMMGLLGTVLGLIQMFQEIGASNGPVTPAQLADGLGLAMYTTAAGLIIALPAVGGAHLLTLWAERQLGKTEHVLNRINLWLSGITPRSQQEMTA</sequence>
<comment type="subcellular location">
    <subcellularLocation>
        <location evidence="1">Cell membrane</location>
        <topology evidence="1">Multi-pass membrane protein</topology>
    </subcellularLocation>
    <subcellularLocation>
        <location evidence="8">Membrane</location>
        <topology evidence="8">Multi-pass membrane protein</topology>
    </subcellularLocation>
</comment>
<keyword evidence="12" id="KW-1185">Reference proteome</keyword>
<feature type="transmembrane region" description="Helical" evidence="9">
    <location>
        <begin position="156"/>
        <end position="178"/>
    </location>
</feature>
<dbReference type="Proteomes" id="UP000199527">
    <property type="component" value="Unassembled WGS sequence"/>
</dbReference>
<evidence type="ECO:0000256" key="1">
    <source>
        <dbReference type="ARBA" id="ARBA00004651"/>
    </source>
</evidence>
<evidence type="ECO:0000256" key="6">
    <source>
        <dbReference type="ARBA" id="ARBA00022989"/>
    </source>
</evidence>